<evidence type="ECO:0000256" key="1">
    <source>
        <dbReference type="SAM" id="MobiDB-lite"/>
    </source>
</evidence>
<dbReference type="EMBL" id="JAVRHS010000005">
    <property type="protein sequence ID" value="MDT0576152.1"/>
    <property type="molecule type" value="Genomic_DNA"/>
</dbReference>
<evidence type="ECO:0000313" key="2">
    <source>
        <dbReference type="EMBL" id="MDT0576152.1"/>
    </source>
</evidence>
<protein>
    <submittedName>
        <fullName evidence="2">(2Fe-2S) ferredoxin domain-containing protein</fullName>
    </submittedName>
</protein>
<reference evidence="2 3" key="1">
    <citation type="submission" date="2023-09" db="EMBL/GenBank/DDBJ databases">
        <authorList>
            <person name="Rey-Velasco X."/>
        </authorList>
    </citation>
    <scope>NUCLEOTIDE SEQUENCE [LARGE SCALE GENOMIC DNA]</scope>
    <source>
        <strain evidence="2 3">F390</strain>
    </source>
</reference>
<sequence length="152" mass="16490">MQDPDGPGRAAPVRQDTGQRAREELSRARAAFVSTGAAQAQRHIFLCADQSKPKCCTLEAGLESWKYLKKRLAKLGLDRRGGVMRTKANCLRVCKAGPLAVVYPEGIWYWGCTPEVLEQIIQQHLIGGKVVEAYRLTADPPPLAETGGSASG</sequence>
<dbReference type="Gene3D" id="3.40.30.10">
    <property type="entry name" value="Glutaredoxin"/>
    <property type="match status" value="1"/>
</dbReference>
<feature type="region of interest" description="Disordered" evidence="1">
    <location>
        <begin position="1"/>
        <end position="20"/>
    </location>
</feature>
<accession>A0ABU2ZL55</accession>
<name>A0ABU2ZL55_9SPHN</name>
<proteinExistence type="predicted"/>
<dbReference type="Proteomes" id="UP001259803">
    <property type="component" value="Unassembled WGS sequence"/>
</dbReference>
<dbReference type="InterPro" id="IPR036249">
    <property type="entry name" value="Thioredoxin-like_sf"/>
</dbReference>
<organism evidence="2 3">
    <name type="scientific">Croceicoccus esteveae</name>
    <dbReference type="NCBI Taxonomy" id="3075597"/>
    <lineage>
        <taxon>Bacteria</taxon>
        <taxon>Pseudomonadati</taxon>
        <taxon>Pseudomonadota</taxon>
        <taxon>Alphaproteobacteria</taxon>
        <taxon>Sphingomonadales</taxon>
        <taxon>Erythrobacteraceae</taxon>
        <taxon>Croceicoccus</taxon>
    </lineage>
</organism>
<dbReference type="SUPFAM" id="SSF52833">
    <property type="entry name" value="Thioredoxin-like"/>
    <property type="match status" value="1"/>
</dbReference>
<keyword evidence="3" id="KW-1185">Reference proteome</keyword>
<gene>
    <name evidence="2" type="ORF">RM533_08120</name>
</gene>
<evidence type="ECO:0000313" key="3">
    <source>
        <dbReference type="Proteomes" id="UP001259803"/>
    </source>
</evidence>
<comment type="caution">
    <text evidence="2">The sequence shown here is derived from an EMBL/GenBank/DDBJ whole genome shotgun (WGS) entry which is preliminary data.</text>
</comment>
<dbReference type="CDD" id="cd02980">
    <property type="entry name" value="TRX_Fd_family"/>
    <property type="match status" value="1"/>
</dbReference>